<dbReference type="Pfam" id="PF01023">
    <property type="entry name" value="S_100"/>
    <property type="match status" value="1"/>
</dbReference>
<dbReference type="AlphaFoldDB" id="A0A8T2PVH7"/>
<evidence type="ECO:0000256" key="2">
    <source>
        <dbReference type="ARBA" id="ARBA00022723"/>
    </source>
</evidence>
<dbReference type="FunFam" id="1.10.238.10:FF:000044">
    <property type="entry name" value="Protein S100"/>
    <property type="match status" value="1"/>
</dbReference>
<dbReference type="InterPro" id="IPR034325">
    <property type="entry name" value="S-100_dom"/>
</dbReference>
<gene>
    <name evidence="6" type="ORF">JZ751_000169</name>
</gene>
<keyword evidence="4" id="KW-0106">Calcium</keyword>
<dbReference type="EMBL" id="JAFBMS010000001">
    <property type="protein sequence ID" value="KAG9355331.1"/>
    <property type="molecule type" value="Genomic_DNA"/>
</dbReference>
<dbReference type="GO" id="GO:0046914">
    <property type="term" value="F:transition metal ion binding"/>
    <property type="evidence" value="ECO:0007669"/>
    <property type="project" value="InterPro"/>
</dbReference>
<dbReference type="PANTHER" id="PTHR11639:SF118">
    <property type="entry name" value="PROTEIN S100"/>
    <property type="match status" value="1"/>
</dbReference>
<evidence type="ECO:0000313" key="6">
    <source>
        <dbReference type="EMBL" id="KAG9355331.1"/>
    </source>
</evidence>
<dbReference type="InterPro" id="IPR002048">
    <property type="entry name" value="EF_hand_dom"/>
</dbReference>
<dbReference type="OrthoDB" id="8881129at2759"/>
<dbReference type="Gene3D" id="1.10.238.10">
    <property type="entry name" value="EF-hand"/>
    <property type="match status" value="1"/>
</dbReference>
<evidence type="ECO:0000256" key="4">
    <source>
        <dbReference type="ARBA" id="ARBA00022837"/>
    </source>
</evidence>
<comment type="caution">
    <text evidence="6">The sequence shown here is derived from an EMBL/GenBank/DDBJ whole genome shotgun (WGS) entry which is preliminary data.</text>
</comment>
<dbReference type="SMART" id="SM00054">
    <property type="entry name" value="EFh"/>
    <property type="match status" value="1"/>
</dbReference>
<dbReference type="InterPro" id="IPR001751">
    <property type="entry name" value="S100/CaBP7/8-like_CS"/>
</dbReference>
<keyword evidence="2" id="KW-0479">Metal-binding</keyword>
<feature type="domain" description="EF-hand" evidence="5">
    <location>
        <begin position="49"/>
        <end position="84"/>
    </location>
</feature>
<dbReference type="PROSITE" id="PS00303">
    <property type="entry name" value="S100_CABP"/>
    <property type="match status" value="1"/>
</dbReference>
<dbReference type="SUPFAM" id="SSF47473">
    <property type="entry name" value="EF-hand"/>
    <property type="match status" value="1"/>
</dbReference>
<dbReference type="PROSITE" id="PS50222">
    <property type="entry name" value="EF_HAND_2"/>
    <property type="match status" value="1"/>
</dbReference>
<dbReference type="GO" id="GO:0005737">
    <property type="term" value="C:cytoplasm"/>
    <property type="evidence" value="ECO:0007669"/>
    <property type="project" value="TreeGrafter"/>
</dbReference>
<protein>
    <recommendedName>
        <fullName evidence="5">EF-hand domain-containing protein</fullName>
    </recommendedName>
</protein>
<dbReference type="PANTHER" id="PTHR11639">
    <property type="entry name" value="S100 CALCIUM-BINDING PROTEIN"/>
    <property type="match status" value="1"/>
</dbReference>
<evidence type="ECO:0000259" key="5">
    <source>
        <dbReference type="PROSITE" id="PS50222"/>
    </source>
</evidence>
<dbReference type="InterPro" id="IPR013787">
    <property type="entry name" value="S100_Ca-bd_sub"/>
</dbReference>
<keyword evidence="3" id="KW-0677">Repeat</keyword>
<dbReference type="InterPro" id="IPR011992">
    <property type="entry name" value="EF-hand-dom_pair"/>
</dbReference>
<name>A0A8T2PVH7_9TELE</name>
<reference evidence="6" key="1">
    <citation type="thesis" date="2021" institute="BYU ScholarsArchive" country="Provo, UT, USA">
        <title>Applications of and Algorithms for Genome Assembly and Genomic Analyses with an Emphasis on Marine Teleosts.</title>
        <authorList>
            <person name="Pickett B.D."/>
        </authorList>
    </citation>
    <scope>NUCLEOTIDE SEQUENCE</scope>
    <source>
        <strain evidence="6">HI-2016</strain>
    </source>
</reference>
<dbReference type="GO" id="GO:0005509">
    <property type="term" value="F:calcium ion binding"/>
    <property type="evidence" value="ECO:0007669"/>
    <property type="project" value="InterPro"/>
</dbReference>
<dbReference type="Proteomes" id="UP000824540">
    <property type="component" value="Unassembled WGS sequence"/>
</dbReference>
<sequence length="92" mass="10355">MTGVQQAMAQLIDAFHRYSGKEGDNKTLTKNELKELLQSELGDLLGKANDKAAVDKIFKDLDTNGDSTVDFREYMMLVTCLTILCNDFFTKK</sequence>
<dbReference type="SMART" id="SM01394">
    <property type="entry name" value="S_100"/>
    <property type="match status" value="1"/>
</dbReference>
<proteinExistence type="inferred from homology"/>
<dbReference type="CDD" id="cd00213">
    <property type="entry name" value="S-100"/>
    <property type="match status" value="1"/>
</dbReference>
<dbReference type="GO" id="GO:0048306">
    <property type="term" value="F:calcium-dependent protein binding"/>
    <property type="evidence" value="ECO:0007669"/>
    <property type="project" value="TreeGrafter"/>
</dbReference>
<evidence type="ECO:0000256" key="3">
    <source>
        <dbReference type="ARBA" id="ARBA00022737"/>
    </source>
</evidence>
<comment type="similarity">
    <text evidence="1">Belongs to the S-100 family.</text>
</comment>
<accession>A0A8T2PVH7</accession>
<evidence type="ECO:0000256" key="1">
    <source>
        <dbReference type="ARBA" id="ARBA00007323"/>
    </source>
</evidence>
<keyword evidence="7" id="KW-1185">Reference proteome</keyword>
<evidence type="ECO:0000313" key="7">
    <source>
        <dbReference type="Proteomes" id="UP000824540"/>
    </source>
</evidence>
<organism evidence="6 7">
    <name type="scientific">Albula glossodonta</name>
    <name type="common">roundjaw bonefish</name>
    <dbReference type="NCBI Taxonomy" id="121402"/>
    <lineage>
        <taxon>Eukaryota</taxon>
        <taxon>Metazoa</taxon>
        <taxon>Chordata</taxon>
        <taxon>Craniata</taxon>
        <taxon>Vertebrata</taxon>
        <taxon>Euteleostomi</taxon>
        <taxon>Actinopterygii</taxon>
        <taxon>Neopterygii</taxon>
        <taxon>Teleostei</taxon>
        <taxon>Albuliformes</taxon>
        <taxon>Albulidae</taxon>
        <taxon>Albula</taxon>
    </lineage>
</organism>